<sequence length="147" mass="15457">MRRVLLIALVAVAVLAAGVASRAFPPPHRAAAAPQHQHRPQQEDRGQPHRVDVTVTGPGDTLMRVARGDARTQVALGGKPFRHAFTEPAGGTSYLGIAVAAASRTPTADRPVTCEIRVNGRVVASQSARELDEHGVAQVLCTIPAPI</sequence>
<feature type="signal peptide" evidence="2">
    <location>
        <begin position="1"/>
        <end position="23"/>
    </location>
</feature>
<protein>
    <submittedName>
        <fullName evidence="3">Uncharacterized protein</fullName>
    </submittedName>
</protein>
<dbReference type="RefSeq" id="WP_112282950.1">
    <property type="nucleotide sequence ID" value="NZ_MASW01000005.1"/>
</dbReference>
<feature type="region of interest" description="Disordered" evidence="1">
    <location>
        <begin position="26"/>
        <end position="51"/>
    </location>
</feature>
<dbReference type="EMBL" id="MASW01000005">
    <property type="protein sequence ID" value="PXY22345.1"/>
    <property type="molecule type" value="Genomic_DNA"/>
</dbReference>
<evidence type="ECO:0000256" key="2">
    <source>
        <dbReference type="SAM" id="SignalP"/>
    </source>
</evidence>
<comment type="caution">
    <text evidence="3">The sequence shown here is derived from an EMBL/GenBank/DDBJ whole genome shotgun (WGS) entry which is preliminary data.</text>
</comment>
<evidence type="ECO:0000313" key="4">
    <source>
        <dbReference type="Proteomes" id="UP000249915"/>
    </source>
</evidence>
<dbReference type="AlphaFoldDB" id="A0A2V4B1A3"/>
<feature type="compositionally biased region" description="Low complexity" evidence="1">
    <location>
        <begin position="26"/>
        <end position="35"/>
    </location>
</feature>
<organism evidence="3 4">
    <name type="scientific">Prauserella muralis</name>
    <dbReference type="NCBI Taxonomy" id="588067"/>
    <lineage>
        <taxon>Bacteria</taxon>
        <taxon>Bacillati</taxon>
        <taxon>Actinomycetota</taxon>
        <taxon>Actinomycetes</taxon>
        <taxon>Pseudonocardiales</taxon>
        <taxon>Pseudonocardiaceae</taxon>
        <taxon>Prauserella</taxon>
    </lineage>
</organism>
<proteinExistence type="predicted"/>
<gene>
    <name evidence="3" type="ORF">BAY60_20980</name>
</gene>
<dbReference type="OrthoDB" id="3698552at2"/>
<feature type="chain" id="PRO_5043377454" evidence="2">
    <location>
        <begin position="24"/>
        <end position="147"/>
    </location>
</feature>
<evidence type="ECO:0000256" key="1">
    <source>
        <dbReference type="SAM" id="MobiDB-lite"/>
    </source>
</evidence>
<reference evidence="3 4" key="1">
    <citation type="submission" date="2016-07" db="EMBL/GenBank/DDBJ databases">
        <title>Draft genome sequence of Prauserella muralis DSM 45305, isolated from a mould-covered wall in an indoor environment.</title>
        <authorList>
            <person name="Ruckert C."/>
            <person name="Albersmeier A."/>
            <person name="Jiang C.-L."/>
            <person name="Jiang Y."/>
            <person name="Kalinowski J."/>
            <person name="Schneider O."/>
            <person name="Winkler A."/>
            <person name="Zotchev S.B."/>
        </authorList>
    </citation>
    <scope>NUCLEOTIDE SEQUENCE [LARGE SCALE GENOMIC DNA]</scope>
    <source>
        <strain evidence="3 4">DSM 45305</strain>
    </source>
</reference>
<accession>A0A2V4B1A3</accession>
<name>A0A2V4B1A3_9PSEU</name>
<feature type="compositionally biased region" description="Basic and acidic residues" evidence="1">
    <location>
        <begin position="40"/>
        <end position="51"/>
    </location>
</feature>
<keyword evidence="2" id="KW-0732">Signal</keyword>
<evidence type="ECO:0000313" key="3">
    <source>
        <dbReference type="EMBL" id="PXY22345.1"/>
    </source>
</evidence>
<dbReference type="Proteomes" id="UP000249915">
    <property type="component" value="Unassembled WGS sequence"/>
</dbReference>
<keyword evidence="4" id="KW-1185">Reference proteome</keyword>